<name>A0ABD3UG34_SINWO</name>
<keyword evidence="2" id="KW-1185">Reference proteome</keyword>
<sequence length="73" mass="8287">MYQQFPYFCYAVSHQLSTILDGVGYSPDDRDRKVRIATEFEIFSNIYSSIKHSSDRANRSYLLGSRGEGSTGP</sequence>
<dbReference type="Proteomes" id="UP001634394">
    <property type="component" value="Unassembled WGS sequence"/>
</dbReference>
<dbReference type="EMBL" id="JBJQND010000016">
    <property type="protein sequence ID" value="KAL3847905.1"/>
    <property type="molecule type" value="Genomic_DNA"/>
</dbReference>
<proteinExistence type="predicted"/>
<organism evidence="1 2">
    <name type="scientific">Sinanodonta woodiana</name>
    <name type="common">Chinese pond mussel</name>
    <name type="synonym">Anodonta woodiana</name>
    <dbReference type="NCBI Taxonomy" id="1069815"/>
    <lineage>
        <taxon>Eukaryota</taxon>
        <taxon>Metazoa</taxon>
        <taxon>Spiralia</taxon>
        <taxon>Lophotrochozoa</taxon>
        <taxon>Mollusca</taxon>
        <taxon>Bivalvia</taxon>
        <taxon>Autobranchia</taxon>
        <taxon>Heteroconchia</taxon>
        <taxon>Palaeoheterodonta</taxon>
        <taxon>Unionida</taxon>
        <taxon>Unionoidea</taxon>
        <taxon>Unionidae</taxon>
        <taxon>Unioninae</taxon>
        <taxon>Sinanodonta</taxon>
    </lineage>
</organism>
<protein>
    <submittedName>
        <fullName evidence="1">Uncharacterized protein</fullName>
    </submittedName>
</protein>
<gene>
    <name evidence="1" type="ORF">ACJMK2_018796</name>
</gene>
<comment type="caution">
    <text evidence="1">The sequence shown here is derived from an EMBL/GenBank/DDBJ whole genome shotgun (WGS) entry which is preliminary data.</text>
</comment>
<reference evidence="1 2" key="1">
    <citation type="submission" date="2024-11" db="EMBL/GenBank/DDBJ databases">
        <title>Chromosome-level genome assembly of the freshwater bivalve Anodonta woodiana.</title>
        <authorList>
            <person name="Chen X."/>
        </authorList>
    </citation>
    <scope>NUCLEOTIDE SEQUENCE [LARGE SCALE GENOMIC DNA]</scope>
    <source>
        <strain evidence="1">MN2024</strain>
        <tissue evidence="1">Gills</tissue>
    </source>
</reference>
<accession>A0ABD3UG34</accession>
<evidence type="ECO:0000313" key="1">
    <source>
        <dbReference type="EMBL" id="KAL3847905.1"/>
    </source>
</evidence>
<dbReference type="AlphaFoldDB" id="A0ABD3UG34"/>
<evidence type="ECO:0000313" key="2">
    <source>
        <dbReference type="Proteomes" id="UP001634394"/>
    </source>
</evidence>